<dbReference type="AlphaFoldDB" id="A0A8C4PXN5"/>
<evidence type="ECO:0000313" key="2">
    <source>
        <dbReference type="Ensembl" id="ENSEBUP00000004009.1"/>
    </source>
</evidence>
<protein>
    <submittedName>
        <fullName evidence="2">Uncharacterized protein</fullName>
    </submittedName>
</protein>
<dbReference type="Proteomes" id="UP000694388">
    <property type="component" value="Unplaced"/>
</dbReference>
<reference evidence="2" key="1">
    <citation type="submission" date="2025-08" db="UniProtKB">
        <authorList>
            <consortium name="Ensembl"/>
        </authorList>
    </citation>
    <scope>IDENTIFICATION</scope>
</reference>
<evidence type="ECO:0000313" key="3">
    <source>
        <dbReference type="Proteomes" id="UP000694388"/>
    </source>
</evidence>
<accession>A0A8C4PXN5</accession>
<name>A0A8C4PXN5_EPTBU</name>
<feature type="region of interest" description="Disordered" evidence="1">
    <location>
        <begin position="56"/>
        <end position="85"/>
    </location>
</feature>
<sequence length="231" mass="24800">MKPPVIPLASHFISTSRDDCLSVHSLELPTAENAGTSRDDSDDGLSVASAPVRAASGLRRNNFPRDDSSSVRSLELPPPGGINVRDDWDEAGSLTSSGLRAASSVADLQHVLSDSSLDLPPVGQQQAFDLEEFGDGSRVSGLVGFDWTESESPTHHNIILKGAPGLTENLETDLLEECESGTESRPVRFDFPLMGQLKVRSSEEMIISELETFDLSVQGNAHVIVETTLNC</sequence>
<reference evidence="2" key="2">
    <citation type="submission" date="2025-09" db="UniProtKB">
        <authorList>
            <consortium name="Ensembl"/>
        </authorList>
    </citation>
    <scope>IDENTIFICATION</scope>
</reference>
<keyword evidence="3" id="KW-1185">Reference proteome</keyword>
<proteinExistence type="predicted"/>
<organism evidence="2 3">
    <name type="scientific">Eptatretus burgeri</name>
    <name type="common">Inshore hagfish</name>
    <dbReference type="NCBI Taxonomy" id="7764"/>
    <lineage>
        <taxon>Eukaryota</taxon>
        <taxon>Metazoa</taxon>
        <taxon>Chordata</taxon>
        <taxon>Craniata</taxon>
        <taxon>Vertebrata</taxon>
        <taxon>Cyclostomata</taxon>
        <taxon>Myxini</taxon>
        <taxon>Myxiniformes</taxon>
        <taxon>Myxinidae</taxon>
        <taxon>Eptatretinae</taxon>
        <taxon>Eptatretus</taxon>
    </lineage>
</organism>
<dbReference type="Ensembl" id="ENSEBUT00000004420.1">
    <property type="protein sequence ID" value="ENSEBUP00000004009.1"/>
    <property type="gene ID" value="ENSEBUG00000002793.1"/>
</dbReference>
<evidence type="ECO:0000256" key="1">
    <source>
        <dbReference type="SAM" id="MobiDB-lite"/>
    </source>
</evidence>
<dbReference type="GeneTree" id="ENSGT00390000010789"/>